<keyword evidence="2" id="KW-0812">Transmembrane</keyword>
<feature type="region of interest" description="Disordered" evidence="1">
    <location>
        <begin position="165"/>
        <end position="185"/>
    </location>
</feature>
<feature type="region of interest" description="Disordered" evidence="1">
    <location>
        <begin position="255"/>
        <end position="274"/>
    </location>
</feature>
<keyword evidence="2" id="KW-1133">Transmembrane helix</keyword>
<dbReference type="Pfam" id="PF13715">
    <property type="entry name" value="CarbopepD_reg_2"/>
    <property type="match status" value="1"/>
</dbReference>
<proteinExistence type="predicted"/>
<evidence type="ECO:0000313" key="4">
    <source>
        <dbReference type="Proteomes" id="UP000297739"/>
    </source>
</evidence>
<dbReference type="EMBL" id="SRLD01000001">
    <property type="protein sequence ID" value="TGE20137.1"/>
    <property type="molecule type" value="Genomic_DNA"/>
</dbReference>
<dbReference type="InterPro" id="IPR008969">
    <property type="entry name" value="CarboxyPept-like_regulatory"/>
</dbReference>
<name>A0A4Z0PQY6_9BACT</name>
<dbReference type="Gene3D" id="2.60.40.1120">
    <property type="entry name" value="Carboxypeptidase-like, regulatory domain"/>
    <property type="match status" value="1"/>
</dbReference>
<evidence type="ECO:0000256" key="2">
    <source>
        <dbReference type="SAM" id="Phobius"/>
    </source>
</evidence>
<evidence type="ECO:0000313" key="3">
    <source>
        <dbReference type="EMBL" id="TGE20137.1"/>
    </source>
</evidence>
<dbReference type="SUPFAM" id="SSF49464">
    <property type="entry name" value="Carboxypeptidase regulatory domain-like"/>
    <property type="match status" value="1"/>
</dbReference>
<dbReference type="AlphaFoldDB" id="A0A4Z0PQY6"/>
<comment type="caution">
    <text evidence="3">The sequence shown here is derived from an EMBL/GenBank/DDBJ whole genome shotgun (WGS) entry which is preliminary data.</text>
</comment>
<sequence length="274" mass="28248">MSISISLSTLIKATTKRLLLQACLLLYIRLTAHLFNPPISTPMSTSTPSNEPEKDDAALLASEEEDYSSGNGRLAIIVGALVLLAGLGYAFVPVQTAKSAISSVMPSIILGDATVTGSRPVEEKAKETTTPEEDEATAAAAAVAKPVVRPTAATAVVAAQPVQSTEAAQPEAAPEPEAVATAPAAPAEPASITLSGRILDENGRPLAGATVLVKGSRKGTGTDANGNYTMEVPAGENTLVYGYGGYQDQEIRARGAQPVNVTLTPSEGGKKRRR</sequence>
<feature type="region of interest" description="Disordered" evidence="1">
    <location>
        <begin position="41"/>
        <end position="63"/>
    </location>
</feature>
<keyword evidence="2" id="KW-0472">Membrane</keyword>
<keyword evidence="4" id="KW-1185">Reference proteome</keyword>
<organism evidence="3 4">
    <name type="scientific">Hymenobacter elongatus</name>
    <dbReference type="NCBI Taxonomy" id="877208"/>
    <lineage>
        <taxon>Bacteria</taxon>
        <taxon>Pseudomonadati</taxon>
        <taxon>Bacteroidota</taxon>
        <taxon>Cytophagia</taxon>
        <taxon>Cytophagales</taxon>
        <taxon>Hymenobacteraceae</taxon>
        <taxon>Hymenobacter</taxon>
    </lineage>
</organism>
<gene>
    <name evidence="3" type="ORF">E5J99_00785</name>
</gene>
<protein>
    <recommendedName>
        <fullName evidence="5">Carboxypeptidase-like regulatory domain-containing protein</fullName>
    </recommendedName>
</protein>
<evidence type="ECO:0008006" key="5">
    <source>
        <dbReference type="Google" id="ProtNLM"/>
    </source>
</evidence>
<dbReference type="OrthoDB" id="883344at2"/>
<evidence type="ECO:0000256" key="1">
    <source>
        <dbReference type="SAM" id="MobiDB-lite"/>
    </source>
</evidence>
<accession>A0A4Z0PQY6</accession>
<dbReference type="Proteomes" id="UP000297739">
    <property type="component" value="Unassembled WGS sequence"/>
</dbReference>
<reference evidence="3 4" key="1">
    <citation type="submission" date="2019-04" db="EMBL/GenBank/DDBJ databases">
        <authorList>
            <person name="Feng G."/>
            <person name="Zhang J."/>
            <person name="Zhu H."/>
        </authorList>
    </citation>
    <scope>NUCLEOTIDE SEQUENCE [LARGE SCALE GENOMIC DNA]</scope>
    <source>
        <strain evidence="3 4">JCM 17223</strain>
    </source>
</reference>
<feature type="compositionally biased region" description="Low complexity" evidence="1">
    <location>
        <begin position="166"/>
        <end position="185"/>
    </location>
</feature>
<feature type="transmembrane region" description="Helical" evidence="2">
    <location>
        <begin position="74"/>
        <end position="92"/>
    </location>
</feature>